<reference evidence="4" key="1">
    <citation type="submission" date="2019-09" db="EMBL/GenBank/DDBJ databases">
        <title>Antimicrobial potential of Antarctic Bacteria.</title>
        <authorList>
            <person name="Benaud N."/>
            <person name="Edwards R.J."/>
            <person name="Ferrari B.C."/>
        </authorList>
    </citation>
    <scope>NUCLEOTIDE SEQUENCE [LARGE SCALE GENOMIC DNA]</scope>
    <source>
        <strain evidence="4">INR9</strain>
    </source>
</reference>
<name>A0A7G6YGQ9_9MICO</name>
<sequence>MGNYVARAEVDVRAPRREVWNLLTSSGSHPEILFGAEVVSDWRLGSRIVWRGEWQGKSFEDHGRVIELDDREEPWRIVLTHFSPLSGLPDVPENYHALHFELDATPEGTHVTLDQDNNPTVEAARHSRDNWIAMLEGVKEVAERSAERRPA</sequence>
<evidence type="ECO:0000313" key="3">
    <source>
        <dbReference type="EMBL" id="QNE37674.1"/>
    </source>
</evidence>
<gene>
    <name evidence="3" type="ORF">F1C12_11320</name>
</gene>
<dbReference type="EMBL" id="CP043641">
    <property type="protein sequence ID" value="QNE37674.1"/>
    <property type="molecule type" value="Genomic_DNA"/>
</dbReference>
<proteinExistence type="inferred from homology"/>
<evidence type="ECO:0000313" key="4">
    <source>
        <dbReference type="Proteomes" id="UP000515511"/>
    </source>
</evidence>
<dbReference type="InterPro" id="IPR013538">
    <property type="entry name" value="ASHA1/2-like_C"/>
</dbReference>
<dbReference type="CDD" id="cd07814">
    <property type="entry name" value="SRPBCC_CalC_Aha1-like"/>
    <property type="match status" value="1"/>
</dbReference>
<evidence type="ECO:0000256" key="1">
    <source>
        <dbReference type="ARBA" id="ARBA00006817"/>
    </source>
</evidence>
<dbReference type="AlphaFoldDB" id="A0A7G6YGQ9"/>
<accession>A0A7G6YGQ9</accession>
<protein>
    <submittedName>
        <fullName evidence="3">SRPBCC domain-containing protein</fullName>
    </submittedName>
</protein>
<dbReference type="Proteomes" id="UP000515511">
    <property type="component" value="Chromosome"/>
</dbReference>
<evidence type="ECO:0000259" key="2">
    <source>
        <dbReference type="Pfam" id="PF08327"/>
    </source>
</evidence>
<dbReference type="KEGG" id="lse:F1C12_11320"/>
<dbReference type="Pfam" id="PF08327">
    <property type="entry name" value="AHSA1"/>
    <property type="match status" value="1"/>
</dbReference>
<feature type="domain" description="Activator of Hsp90 ATPase homologue 1/2-like C-terminal" evidence="2">
    <location>
        <begin position="13"/>
        <end position="142"/>
    </location>
</feature>
<dbReference type="SUPFAM" id="SSF55961">
    <property type="entry name" value="Bet v1-like"/>
    <property type="match status" value="1"/>
</dbReference>
<dbReference type="Gene3D" id="3.30.530.20">
    <property type="match status" value="1"/>
</dbReference>
<organism evidence="3 4">
    <name type="scientific">Leifsonia shinshuensis</name>
    <dbReference type="NCBI Taxonomy" id="150026"/>
    <lineage>
        <taxon>Bacteria</taxon>
        <taxon>Bacillati</taxon>
        <taxon>Actinomycetota</taxon>
        <taxon>Actinomycetes</taxon>
        <taxon>Micrococcales</taxon>
        <taxon>Microbacteriaceae</taxon>
        <taxon>Leifsonia</taxon>
    </lineage>
</organism>
<comment type="similarity">
    <text evidence="1">Belongs to the AHA1 family.</text>
</comment>
<dbReference type="InterPro" id="IPR023393">
    <property type="entry name" value="START-like_dom_sf"/>
</dbReference>